<feature type="chain" id="PRO_5045923814" evidence="1">
    <location>
        <begin position="37"/>
        <end position="236"/>
    </location>
</feature>
<keyword evidence="1" id="KW-0732">Signal</keyword>
<organism evidence="3 4">
    <name type="scientific">Tistrella arctica</name>
    <dbReference type="NCBI Taxonomy" id="3133430"/>
    <lineage>
        <taxon>Bacteria</taxon>
        <taxon>Pseudomonadati</taxon>
        <taxon>Pseudomonadota</taxon>
        <taxon>Alphaproteobacteria</taxon>
        <taxon>Geminicoccales</taxon>
        <taxon>Geminicoccaceae</taxon>
        <taxon>Tistrella</taxon>
    </lineage>
</organism>
<evidence type="ECO:0000313" key="3">
    <source>
        <dbReference type="EMBL" id="MEN2987666.1"/>
    </source>
</evidence>
<feature type="domain" description="Ysc84 actin-binding" evidence="2">
    <location>
        <begin position="115"/>
        <end position="234"/>
    </location>
</feature>
<dbReference type="PANTHER" id="PTHR15629:SF2">
    <property type="entry name" value="SH3 DOMAIN-CONTAINING YSC84-LIKE PROTEIN 1"/>
    <property type="match status" value="1"/>
</dbReference>
<dbReference type="Pfam" id="PF04366">
    <property type="entry name" value="Ysc84"/>
    <property type="match status" value="1"/>
</dbReference>
<dbReference type="PANTHER" id="PTHR15629">
    <property type="entry name" value="SH3YL1 PROTEIN"/>
    <property type="match status" value="1"/>
</dbReference>
<dbReference type="InterPro" id="IPR051702">
    <property type="entry name" value="SH3_domain_YSC84-like"/>
</dbReference>
<dbReference type="Proteomes" id="UP001413721">
    <property type="component" value="Unassembled WGS sequence"/>
</dbReference>
<protein>
    <submittedName>
        <fullName evidence="3">Lipid-binding SYLF domain-containing protein</fullName>
    </submittedName>
</protein>
<evidence type="ECO:0000259" key="2">
    <source>
        <dbReference type="Pfam" id="PF04366"/>
    </source>
</evidence>
<feature type="signal peptide" evidence="1">
    <location>
        <begin position="1"/>
        <end position="36"/>
    </location>
</feature>
<evidence type="ECO:0000313" key="4">
    <source>
        <dbReference type="Proteomes" id="UP001413721"/>
    </source>
</evidence>
<comment type="caution">
    <text evidence="3">The sequence shown here is derived from an EMBL/GenBank/DDBJ whole genome shotgun (WGS) entry which is preliminary data.</text>
</comment>
<keyword evidence="4" id="KW-1185">Reference proteome</keyword>
<sequence>MFGMRTRNSRHSLVFTVAAMAAMSPLAIVAPAQAQAQEASDQQQIVNEAAATVTAIRNSPQGKDFDAQLANARAVMIAPSLVKAGFIIGGEGGVGVLLARGSNGWTGPVFYDIAKGGIGLQAGVQVSETIFVVRTERGLQKLLSDKVTLGGDVSIAVATVGAGVSGSSTTNMDADIVAFSNAKGLFGGASLDGTVVVPEEDWNRAYYGQSMTADNILRGNASNGKADTLKSTLSGR</sequence>
<reference evidence="3 4" key="1">
    <citation type="submission" date="2024-03" db="EMBL/GenBank/DDBJ databases">
        <title>High-quality draft genome sequencing of Tistrella sp. BH-R2-4.</title>
        <authorList>
            <person name="Dong C."/>
        </authorList>
    </citation>
    <scope>NUCLEOTIDE SEQUENCE [LARGE SCALE GENOMIC DNA]</scope>
    <source>
        <strain evidence="3 4">BH-R2-4</strain>
    </source>
</reference>
<gene>
    <name evidence="3" type="ORF">WG926_05080</name>
</gene>
<accession>A0ABU9YG10</accession>
<evidence type="ECO:0000256" key="1">
    <source>
        <dbReference type="SAM" id="SignalP"/>
    </source>
</evidence>
<dbReference type="RefSeq" id="WP_345936881.1">
    <property type="nucleotide sequence ID" value="NZ_JBBKTW010000002.1"/>
</dbReference>
<dbReference type="EMBL" id="JBBKTW010000002">
    <property type="protein sequence ID" value="MEN2987666.1"/>
    <property type="molecule type" value="Genomic_DNA"/>
</dbReference>
<proteinExistence type="predicted"/>
<dbReference type="InterPro" id="IPR007461">
    <property type="entry name" value="Ysc84_actin-binding"/>
</dbReference>
<dbReference type="CDD" id="cd11524">
    <property type="entry name" value="SYLF"/>
    <property type="match status" value="1"/>
</dbReference>
<name>A0ABU9YG10_9PROT</name>